<proteinExistence type="predicted"/>
<gene>
    <name evidence="10" type="ORF">ANME2D_01968</name>
</gene>
<name>A0A062V3K2_9EURY</name>
<keyword evidence="2" id="KW-0489">Methyltransferase</keyword>
<dbReference type="InterPro" id="IPR051198">
    <property type="entry name" value="BchE-like"/>
</dbReference>
<dbReference type="Pfam" id="PF04055">
    <property type="entry name" value="Radical_SAM"/>
    <property type="match status" value="1"/>
</dbReference>
<dbReference type="InterPro" id="IPR023404">
    <property type="entry name" value="rSAM_horseshoe"/>
</dbReference>
<evidence type="ECO:0000313" key="11">
    <source>
        <dbReference type="Proteomes" id="UP000027153"/>
    </source>
</evidence>
<dbReference type="InterPro" id="IPR006638">
    <property type="entry name" value="Elp3/MiaA/NifB-like_rSAM"/>
</dbReference>
<dbReference type="OrthoDB" id="2305at2157"/>
<comment type="caution">
    <text evidence="10">The sequence shown here is derived from an EMBL/GenBank/DDBJ whole genome shotgun (WGS) entry which is preliminary data.</text>
</comment>
<keyword evidence="5" id="KW-0479">Metal-binding</keyword>
<evidence type="ECO:0000259" key="9">
    <source>
        <dbReference type="PROSITE" id="PS51918"/>
    </source>
</evidence>
<evidence type="ECO:0000256" key="2">
    <source>
        <dbReference type="ARBA" id="ARBA00022603"/>
    </source>
</evidence>
<sequence>MRVILATPPEYRQLTTPAQVLGPPIGLLYIASYARHYGYLSRTKSVLEVFDAFTLHMKHERFVKNIVMKKPDVLGVSVTSRMFPVTMASLEKIHAALPETRIVLGGIHPTFMAENIVKTFPFVDCVIKGEAERSFSELLISYSDNDQDISHIRGITALRDDKIIDSEPDTIMDIDEIPFPARDLVEDISYGYTWNGLDLTFGKFTSIVTGRGCPFACNFCTNWRFSNRQLRIRSVENVVSELELLKTQGYGSCVILDDIFTADKERVKKICEEIKRRDIDIVLYCEGRVDTADPEMFRNMKEAGFSSILFGVESGSQKILDYYQKHTTPAQAKIAVANAKAADLLVIGAFIIGAPVETIDDLKETLAHISELDFDALEVNALGIAPWDMLYVKAMNAGKVGREDWMRDHLVSDYYDNLTKEDIAKWVEKAYYAFFRTDFVHILRRTIKFISSRDGRNAIVKNLMNPYLWRLVLERGKPRHKIEEILMLGTETMHSISVK</sequence>
<keyword evidence="4" id="KW-0949">S-adenosyl-L-methionine</keyword>
<dbReference type="PANTHER" id="PTHR43409:SF7">
    <property type="entry name" value="BLL1977 PROTEIN"/>
    <property type="match status" value="1"/>
</dbReference>
<dbReference type="GO" id="GO:0046872">
    <property type="term" value="F:metal ion binding"/>
    <property type="evidence" value="ECO:0007669"/>
    <property type="project" value="UniProtKB-KW"/>
</dbReference>
<protein>
    <submittedName>
        <fullName evidence="10">Fe-S oxidoreductase</fullName>
    </submittedName>
</protein>
<dbReference type="AlphaFoldDB" id="A0A062V3K2"/>
<reference evidence="10 11" key="1">
    <citation type="journal article" date="2013" name="Nature">
        <title>Anaerobic oxidation of methane coupled to nitrate reduction in a novel archaeal lineage.</title>
        <authorList>
            <person name="Haroon M.F."/>
            <person name="Hu S."/>
            <person name="Shi Y."/>
            <person name="Imelfort M."/>
            <person name="Keller J."/>
            <person name="Hugenholtz P."/>
            <person name="Yuan Z."/>
            <person name="Tyson G.W."/>
        </authorList>
    </citation>
    <scope>NUCLEOTIDE SEQUENCE [LARGE SCALE GENOMIC DNA]</scope>
    <source>
        <strain evidence="10 11">ANME-2d</strain>
    </source>
</reference>
<dbReference type="GO" id="GO:0031419">
    <property type="term" value="F:cobalamin binding"/>
    <property type="evidence" value="ECO:0007669"/>
    <property type="project" value="InterPro"/>
</dbReference>
<dbReference type="InterPro" id="IPR007197">
    <property type="entry name" value="rSAM"/>
</dbReference>
<feature type="domain" description="B12-binding" evidence="8">
    <location>
        <begin position="1"/>
        <end position="149"/>
    </location>
</feature>
<evidence type="ECO:0000256" key="4">
    <source>
        <dbReference type="ARBA" id="ARBA00022691"/>
    </source>
</evidence>
<accession>A0A062V3K2</accession>
<dbReference type="RefSeq" id="WP_048090961.1">
    <property type="nucleotide sequence ID" value="NZ_JMIY01000004.1"/>
</dbReference>
<keyword evidence="6" id="KW-0408">Iron</keyword>
<dbReference type="PANTHER" id="PTHR43409">
    <property type="entry name" value="ANAEROBIC MAGNESIUM-PROTOPORPHYRIN IX MONOMETHYL ESTER CYCLASE-RELATED"/>
    <property type="match status" value="1"/>
</dbReference>
<keyword evidence="11" id="KW-1185">Reference proteome</keyword>
<dbReference type="EMBL" id="JMIY01000004">
    <property type="protein sequence ID" value="KCZ71912.1"/>
    <property type="molecule type" value="Genomic_DNA"/>
</dbReference>
<dbReference type="Gene3D" id="3.80.30.20">
    <property type="entry name" value="tm_1862 like domain"/>
    <property type="match status" value="1"/>
</dbReference>
<comment type="cofactor">
    <cofactor evidence="1">
        <name>[4Fe-4S] cluster</name>
        <dbReference type="ChEBI" id="CHEBI:49883"/>
    </cofactor>
</comment>
<dbReference type="Proteomes" id="UP000027153">
    <property type="component" value="Unassembled WGS sequence"/>
</dbReference>
<dbReference type="InterPro" id="IPR058240">
    <property type="entry name" value="rSAM_sf"/>
</dbReference>
<dbReference type="PROSITE" id="PS51918">
    <property type="entry name" value="RADICAL_SAM"/>
    <property type="match status" value="1"/>
</dbReference>
<dbReference type="Gene3D" id="3.40.50.280">
    <property type="entry name" value="Cobalamin-binding domain"/>
    <property type="match status" value="1"/>
</dbReference>
<evidence type="ECO:0000256" key="6">
    <source>
        <dbReference type="ARBA" id="ARBA00023004"/>
    </source>
</evidence>
<dbReference type="GO" id="GO:0005829">
    <property type="term" value="C:cytosol"/>
    <property type="evidence" value="ECO:0007669"/>
    <property type="project" value="TreeGrafter"/>
</dbReference>
<dbReference type="SUPFAM" id="SSF102114">
    <property type="entry name" value="Radical SAM enzymes"/>
    <property type="match status" value="1"/>
</dbReference>
<organism evidence="10 11">
    <name type="scientific">Candidatus Methanoperedens nitratireducens</name>
    <dbReference type="NCBI Taxonomy" id="1392998"/>
    <lineage>
        <taxon>Archaea</taxon>
        <taxon>Methanobacteriati</taxon>
        <taxon>Methanobacteriota</taxon>
        <taxon>Stenosarchaea group</taxon>
        <taxon>Methanomicrobia</taxon>
        <taxon>Methanosarcinales</taxon>
        <taxon>ANME-2 cluster</taxon>
        <taxon>Candidatus Methanoperedentaceae</taxon>
        <taxon>Candidatus Methanoperedens</taxon>
    </lineage>
</organism>
<evidence type="ECO:0000256" key="7">
    <source>
        <dbReference type="ARBA" id="ARBA00023014"/>
    </source>
</evidence>
<dbReference type="SFLD" id="SFLDG01123">
    <property type="entry name" value="methyltransferase_(Class_B)"/>
    <property type="match status" value="1"/>
</dbReference>
<dbReference type="SFLD" id="SFLDS00029">
    <property type="entry name" value="Radical_SAM"/>
    <property type="match status" value="1"/>
</dbReference>
<dbReference type="CDD" id="cd02068">
    <property type="entry name" value="radical_SAM_B12_BD"/>
    <property type="match status" value="1"/>
</dbReference>
<evidence type="ECO:0000256" key="1">
    <source>
        <dbReference type="ARBA" id="ARBA00001966"/>
    </source>
</evidence>
<dbReference type="InterPro" id="IPR034466">
    <property type="entry name" value="Methyltransferase_Class_B"/>
</dbReference>
<feature type="domain" description="Radical SAM core" evidence="9">
    <location>
        <begin position="199"/>
        <end position="436"/>
    </location>
</feature>
<keyword evidence="7" id="KW-0411">Iron-sulfur</keyword>
<dbReference type="Pfam" id="PF02310">
    <property type="entry name" value="B12-binding"/>
    <property type="match status" value="1"/>
</dbReference>
<evidence type="ECO:0000256" key="5">
    <source>
        <dbReference type="ARBA" id="ARBA00022723"/>
    </source>
</evidence>
<keyword evidence="3" id="KW-0808">Transferase</keyword>
<evidence type="ECO:0000259" key="8">
    <source>
        <dbReference type="PROSITE" id="PS51332"/>
    </source>
</evidence>
<dbReference type="GO" id="GO:0051539">
    <property type="term" value="F:4 iron, 4 sulfur cluster binding"/>
    <property type="evidence" value="ECO:0007669"/>
    <property type="project" value="UniProtKB-KW"/>
</dbReference>
<dbReference type="GO" id="GO:0003824">
    <property type="term" value="F:catalytic activity"/>
    <property type="evidence" value="ECO:0007669"/>
    <property type="project" value="InterPro"/>
</dbReference>
<dbReference type="PROSITE" id="PS51332">
    <property type="entry name" value="B12_BINDING"/>
    <property type="match status" value="1"/>
</dbReference>
<evidence type="ECO:0000313" key="10">
    <source>
        <dbReference type="EMBL" id="KCZ71912.1"/>
    </source>
</evidence>
<dbReference type="CDD" id="cd01335">
    <property type="entry name" value="Radical_SAM"/>
    <property type="match status" value="1"/>
</dbReference>
<dbReference type="InterPro" id="IPR006158">
    <property type="entry name" value="Cobalamin-bd"/>
</dbReference>
<evidence type="ECO:0000256" key="3">
    <source>
        <dbReference type="ARBA" id="ARBA00022679"/>
    </source>
</evidence>
<dbReference type="SFLD" id="SFLDG01082">
    <property type="entry name" value="B12-binding_domain_containing"/>
    <property type="match status" value="1"/>
</dbReference>
<dbReference type="SMART" id="SM00729">
    <property type="entry name" value="Elp3"/>
    <property type="match status" value="1"/>
</dbReference>